<dbReference type="EMBL" id="GG662439">
    <property type="protein sequence ID" value="EAR83277.2"/>
    <property type="molecule type" value="Genomic_DNA"/>
</dbReference>
<dbReference type="HOGENOM" id="CLU_499235_0_0_1"/>
<dbReference type="AlphaFoldDB" id="Q22DC5"/>
<proteinExistence type="predicted"/>
<organism evidence="1 2">
    <name type="scientific">Tetrahymena thermophila (strain SB210)</name>
    <dbReference type="NCBI Taxonomy" id="312017"/>
    <lineage>
        <taxon>Eukaryota</taxon>
        <taxon>Sar</taxon>
        <taxon>Alveolata</taxon>
        <taxon>Ciliophora</taxon>
        <taxon>Intramacronucleata</taxon>
        <taxon>Oligohymenophorea</taxon>
        <taxon>Hymenostomatida</taxon>
        <taxon>Tetrahymenina</taxon>
        <taxon>Tetrahymenidae</taxon>
        <taxon>Tetrahymena</taxon>
    </lineage>
</organism>
<accession>Q22DC5</accession>
<dbReference type="GeneID" id="7833097"/>
<name>Q22DC5_TETTS</name>
<sequence>MISLHSVAYRKLFLQSYKLQNLSQKFFSKRKKDELPTCIERKKIISHFKNIFTQNIDLFIKMSPQASVQTNAQILQNMSNLSIENYDLHQTIKKSIMQKIEKEVNSQVAYKVLLALCSQIEGDETQLLKFLSEYFRNFFYLYDYQDLKSIEYIFMQSAKFIPINFNCSLENEVDYKMQRLKIMNQLHTKNMIQQMKIEIPKGISVVFSKEDDRVSITLNDSKKNLIIYGVEHGDYHSILKMKELLLKDKSARHFILEQPPMQYSEFQDTLDEGETNRDVKLKQMLFGGPTYTGAVGFKDSNQPDKLLKHYQKIPILMGDISRFYIDSYLLQQKNYYRLNDVERIIYAQEDGLAKPQEFATFVYNQIKRDKQNESKILLADLSIEDEIYYQITGQTNDQIKQQFDIFKIVGINEQIDWAIKVYKSGCPSCTQGVKRGPYDIINACGETDYNFSLREKHIVKQTIKFMQTNNEADKFVMFVGNGHLLNILKYFLIEYDGQDFKQGSKQTTNFHEQMLELSEVNPKIDYSKYDSDIDFLNKFSLYSSYFKTNRLLLPTELRNRQNLSDYEYFKNQYQQQLHPNSFLNPSQQWVKQKGQERCFALKTLNLC</sequence>
<evidence type="ECO:0000313" key="1">
    <source>
        <dbReference type="EMBL" id="EAR83277.2"/>
    </source>
</evidence>
<reference evidence="2" key="1">
    <citation type="journal article" date="2006" name="PLoS Biol.">
        <title>Macronuclear genome sequence of the ciliate Tetrahymena thermophila, a model eukaryote.</title>
        <authorList>
            <person name="Eisen J.A."/>
            <person name="Coyne R.S."/>
            <person name="Wu M."/>
            <person name="Wu D."/>
            <person name="Thiagarajan M."/>
            <person name="Wortman J.R."/>
            <person name="Badger J.H."/>
            <person name="Ren Q."/>
            <person name="Amedeo P."/>
            <person name="Jones K.M."/>
            <person name="Tallon L.J."/>
            <person name="Delcher A.L."/>
            <person name="Salzberg S.L."/>
            <person name="Silva J.C."/>
            <person name="Haas B.J."/>
            <person name="Majoros W.H."/>
            <person name="Farzad M."/>
            <person name="Carlton J.M."/>
            <person name="Smith R.K. Jr."/>
            <person name="Garg J."/>
            <person name="Pearlman R.E."/>
            <person name="Karrer K.M."/>
            <person name="Sun L."/>
            <person name="Manning G."/>
            <person name="Elde N.C."/>
            <person name="Turkewitz A.P."/>
            <person name="Asai D.J."/>
            <person name="Wilkes D.E."/>
            <person name="Wang Y."/>
            <person name="Cai H."/>
            <person name="Collins K."/>
            <person name="Stewart B.A."/>
            <person name="Lee S.R."/>
            <person name="Wilamowska K."/>
            <person name="Weinberg Z."/>
            <person name="Ruzzo W.L."/>
            <person name="Wloga D."/>
            <person name="Gaertig J."/>
            <person name="Frankel J."/>
            <person name="Tsao C.-C."/>
            <person name="Gorovsky M.A."/>
            <person name="Keeling P.J."/>
            <person name="Waller R.F."/>
            <person name="Patron N.J."/>
            <person name="Cherry J.M."/>
            <person name="Stover N.A."/>
            <person name="Krieger C.J."/>
            <person name="del Toro C."/>
            <person name="Ryder H.F."/>
            <person name="Williamson S.C."/>
            <person name="Barbeau R.A."/>
            <person name="Hamilton E.P."/>
            <person name="Orias E."/>
        </authorList>
    </citation>
    <scope>NUCLEOTIDE SEQUENCE [LARGE SCALE GENOMIC DNA]</scope>
    <source>
        <strain evidence="2">SB210</strain>
    </source>
</reference>
<dbReference type="KEGG" id="tet:TTHERM_00992770"/>
<dbReference type="RefSeq" id="XP_001030940.2">
    <property type="nucleotide sequence ID" value="XM_001030940.2"/>
</dbReference>
<protein>
    <submittedName>
        <fullName evidence="1">Uncharacterized protein</fullName>
    </submittedName>
</protein>
<evidence type="ECO:0000313" key="2">
    <source>
        <dbReference type="Proteomes" id="UP000009168"/>
    </source>
</evidence>
<dbReference type="InParanoid" id="Q22DC5"/>
<gene>
    <name evidence="1" type="ORF">TTHERM_00992770</name>
</gene>
<keyword evidence="2" id="KW-1185">Reference proteome</keyword>
<dbReference type="Proteomes" id="UP000009168">
    <property type="component" value="Unassembled WGS sequence"/>
</dbReference>